<feature type="compositionally biased region" description="Low complexity" evidence="2">
    <location>
        <begin position="341"/>
        <end position="359"/>
    </location>
</feature>
<evidence type="ECO:0000256" key="2">
    <source>
        <dbReference type="SAM" id="MobiDB-lite"/>
    </source>
</evidence>
<keyword evidence="3" id="KW-1133">Transmembrane helix</keyword>
<dbReference type="Proteomes" id="UP001206128">
    <property type="component" value="Unassembled WGS sequence"/>
</dbReference>
<dbReference type="NCBIfam" id="TIGR00350">
    <property type="entry name" value="lytR_cpsA_psr"/>
    <property type="match status" value="1"/>
</dbReference>
<feature type="domain" description="Cell envelope-related transcriptional attenuator" evidence="4">
    <location>
        <begin position="100"/>
        <end position="258"/>
    </location>
</feature>
<reference evidence="5" key="1">
    <citation type="submission" date="2022-06" db="EMBL/GenBank/DDBJ databases">
        <title>Genomic Encyclopedia of Archaeal and Bacterial Type Strains, Phase II (KMG-II): from individual species to whole genera.</title>
        <authorList>
            <person name="Goeker M."/>
        </authorList>
    </citation>
    <scope>NUCLEOTIDE SEQUENCE</scope>
    <source>
        <strain evidence="5">DSM 43935</strain>
    </source>
</reference>
<evidence type="ECO:0000256" key="3">
    <source>
        <dbReference type="SAM" id="Phobius"/>
    </source>
</evidence>
<dbReference type="Gene3D" id="3.40.630.190">
    <property type="entry name" value="LCP protein"/>
    <property type="match status" value="1"/>
</dbReference>
<evidence type="ECO:0000313" key="5">
    <source>
        <dbReference type="EMBL" id="MCP2166263.1"/>
    </source>
</evidence>
<proteinExistence type="inferred from homology"/>
<accession>A0AAE3GEH2</accession>
<feature type="transmembrane region" description="Helical" evidence="3">
    <location>
        <begin position="47"/>
        <end position="66"/>
    </location>
</feature>
<protein>
    <submittedName>
        <fullName evidence="5">Transcriptional attenuator, LytR family</fullName>
    </submittedName>
</protein>
<organism evidence="5 6">
    <name type="scientific">Goodfellowiella coeruleoviolacea</name>
    <dbReference type="NCBI Taxonomy" id="334858"/>
    <lineage>
        <taxon>Bacteria</taxon>
        <taxon>Bacillati</taxon>
        <taxon>Actinomycetota</taxon>
        <taxon>Actinomycetes</taxon>
        <taxon>Pseudonocardiales</taxon>
        <taxon>Pseudonocardiaceae</taxon>
        <taxon>Goodfellowiella</taxon>
    </lineage>
</organism>
<dbReference type="InterPro" id="IPR004474">
    <property type="entry name" value="LytR_CpsA_psr"/>
</dbReference>
<feature type="compositionally biased region" description="Low complexity" evidence="2">
    <location>
        <begin position="372"/>
        <end position="387"/>
    </location>
</feature>
<dbReference type="Pfam" id="PF03816">
    <property type="entry name" value="LytR_cpsA_psr"/>
    <property type="match status" value="1"/>
</dbReference>
<comment type="similarity">
    <text evidence="1">Belongs to the LytR/CpsA/Psr (LCP) family.</text>
</comment>
<keyword evidence="6" id="KW-1185">Reference proteome</keyword>
<keyword evidence="3" id="KW-0472">Membrane</keyword>
<name>A0AAE3GEH2_9PSEU</name>
<evidence type="ECO:0000256" key="1">
    <source>
        <dbReference type="ARBA" id="ARBA00006068"/>
    </source>
</evidence>
<dbReference type="PANTHER" id="PTHR33392:SF6">
    <property type="entry name" value="POLYISOPRENYL-TEICHOIC ACID--PEPTIDOGLYCAN TEICHOIC ACID TRANSFERASE TAGU"/>
    <property type="match status" value="1"/>
</dbReference>
<evidence type="ECO:0000313" key="6">
    <source>
        <dbReference type="Proteomes" id="UP001206128"/>
    </source>
</evidence>
<dbReference type="InterPro" id="IPR050922">
    <property type="entry name" value="LytR/CpsA/Psr_CW_biosynth"/>
</dbReference>
<dbReference type="PANTHER" id="PTHR33392">
    <property type="entry name" value="POLYISOPRENYL-TEICHOIC ACID--PEPTIDOGLYCAN TEICHOIC ACID TRANSFERASE TAGU"/>
    <property type="match status" value="1"/>
</dbReference>
<gene>
    <name evidence="5" type="ORF">LX83_003122</name>
</gene>
<dbReference type="RefSeq" id="WP_253771919.1">
    <property type="nucleotide sequence ID" value="NZ_JAMTCK010000006.1"/>
</dbReference>
<dbReference type="EMBL" id="JAMTCK010000006">
    <property type="protein sequence ID" value="MCP2166263.1"/>
    <property type="molecule type" value="Genomic_DNA"/>
</dbReference>
<feature type="region of interest" description="Disordered" evidence="2">
    <location>
        <begin position="341"/>
        <end position="394"/>
    </location>
</feature>
<comment type="caution">
    <text evidence="5">The sequence shown here is derived from an EMBL/GenBank/DDBJ whole genome shotgun (WGS) entry which is preliminary data.</text>
</comment>
<evidence type="ECO:0000259" key="4">
    <source>
        <dbReference type="Pfam" id="PF03816"/>
    </source>
</evidence>
<keyword evidence="3" id="KW-0812">Transmembrane</keyword>
<dbReference type="AlphaFoldDB" id="A0AAE3GEH2"/>
<sequence>MSFDPTEHLVREALAEEAARAVDPQLVRDELHRRGRHATSWWRRGPVLVATAVTAVAAAALGVVALPRLGVAHSGAVAGADGSAVNQNILLAGFDEFGLTDSIMLAHLGADGSASVVSLPRDSWVTVPGHGMAKLNSVYRRAREDALAQGRDETAAAQAGTGKLIETVRDLTGVGVDHYALVDMAGFDRLSTAVGGVAVCERTVVVDPGSGQVVSGGRQELSGPAALEFLRQRRDLPRGDLDRIARLQAFTGALVRKLVTGTVLTDEQSRTALLTAVRDSVRVDPGWDLIGFAEQVRGLRVDSLRMATIPVGDQSLVVPDGGHAVEVVPDQVRSFVQAFTTGTGSTAGTGNTAGTSGTADPGGSTPSGGNTAPGNTAPGDTAAPGTTEYVPCAN</sequence>